<keyword evidence="8" id="KW-0238">DNA-binding</keyword>
<evidence type="ECO:0000259" key="10">
    <source>
        <dbReference type="PROSITE" id="PS50089"/>
    </source>
</evidence>
<feature type="domain" description="C3H1-type" evidence="11">
    <location>
        <begin position="174"/>
        <end position="202"/>
    </location>
</feature>
<dbReference type="InterPro" id="IPR001841">
    <property type="entry name" value="Znf_RING"/>
</dbReference>
<dbReference type="PANTHER" id="PTHR12930:SF0">
    <property type="entry name" value="RING FINGER PROTEIN 113B"/>
    <property type="match status" value="1"/>
</dbReference>
<evidence type="ECO:0000256" key="5">
    <source>
        <dbReference type="ARBA" id="ARBA00022771"/>
    </source>
</evidence>
<evidence type="ECO:0000256" key="6">
    <source>
        <dbReference type="ARBA" id="ARBA00022833"/>
    </source>
</evidence>
<dbReference type="SUPFAM" id="SSF90229">
    <property type="entry name" value="CCCH zinc finger"/>
    <property type="match status" value="1"/>
</dbReference>
<protein>
    <recommendedName>
        <fullName evidence="8">Pre-mRNA-splicing factor CWC24</fullName>
    </recommendedName>
</protein>
<feature type="region of interest" description="Disordered" evidence="9">
    <location>
        <begin position="1"/>
        <end position="136"/>
    </location>
</feature>
<evidence type="ECO:0000256" key="4">
    <source>
        <dbReference type="ARBA" id="ARBA00022723"/>
    </source>
</evidence>
<keyword evidence="13" id="KW-1185">Reference proteome</keyword>
<keyword evidence="8" id="KW-0539">Nucleus</keyword>
<dbReference type="Pfam" id="PF00642">
    <property type="entry name" value="zf-CCCH"/>
    <property type="match status" value="1"/>
</dbReference>
<comment type="similarity">
    <text evidence="2 8">Belongs to the CWC24 family.</text>
</comment>
<feature type="region of interest" description="Disordered" evidence="9">
    <location>
        <begin position="308"/>
        <end position="339"/>
    </location>
</feature>
<dbReference type="FunFam" id="3.30.40.10:FF:000045">
    <property type="entry name" value="RING finger protein 113A"/>
    <property type="match status" value="1"/>
</dbReference>
<dbReference type="InterPro" id="IPR013083">
    <property type="entry name" value="Znf_RING/FYVE/PHD"/>
</dbReference>
<dbReference type="GO" id="GO:0003677">
    <property type="term" value="F:DNA binding"/>
    <property type="evidence" value="ECO:0007669"/>
    <property type="project" value="UniProtKB-UniRule"/>
</dbReference>
<evidence type="ECO:0000313" key="12">
    <source>
        <dbReference type="EMBL" id="KAF6239723.1"/>
    </source>
</evidence>
<accession>A0A8H6L8L3</accession>
<name>A0A8H6L8L3_9LECA</name>
<evidence type="ECO:0000256" key="7">
    <source>
        <dbReference type="PROSITE-ProRule" id="PRU00723"/>
    </source>
</evidence>
<evidence type="ECO:0000256" key="1">
    <source>
        <dbReference type="ARBA" id="ARBA00003777"/>
    </source>
</evidence>
<evidence type="ECO:0000256" key="8">
    <source>
        <dbReference type="RuleBase" id="RU367110"/>
    </source>
</evidence>
<dbReference type="Pfam" id="PF13923">
    <property type="entry name" value="zf-C3HC4_2"/>
    <property type="match status" value="1"/>
</dbReference>
<dbReference type="CDD" id="cd16539">
    <property type="entry name" value="RING-HC_RNF113A_B"/>
    <property type="match status" value="1"/>
</dbReference>
<evidence type="ECO:0000259" key="11">
    <source>
        <dbReference type="PROSITE" id="PS50103"/>
    </source>
</evidence>
<dbReference type="PROSITE" id="PS50103">
    <property type="entry name" value="ZF_C3H1"/>
    <property type="match status" value="1"/>
</dbReference>
<evidence type="ECO:0000256" key="3">
    <source>
        <dbReference type="ARBA" id="ARBA00011524"/>
    </source>
</evidence>
<dbReference type="PANTHER" id="PTHR12930">
    <property type="entry name" value="ZINC FINGER PROTEIN 183"/>
    <property type="match status" value="1"/>
</dbReference>
<proteinExistence type="inferred from homology"/>
<dbReference type="InterPro" id="IPR039971">
    <property type="entry name" value="CWC24-like"/>
</dbReference>
<evidence type="ECO:0000256" key="2">
    <source>
        <dbReference type="ARBA" id="ARBA00009161"/>
    </source>
</evidence>
<dbReference type="PROSITE" id="PS00518">
    <property type="entry name" value="ZF_RING_1"/>
    <property type="match status" value="1"/>
</dbReference>
<keyword evidence="5 7" id="KW-0863">Zinc-finger</keyword>
<comment type="subunit">
    <text evidence="3 8">Associated with the spliceosome.</text>
</comment>
<dbReference type="EMBL" id="JACCJC010000005">
    <property type="protein sequence ID" value="KAF6239723.1"/>
    <property type="molecule type" value="Genomic_DNA"/>
</dbReference>
<comment type="subcellular location">
    <subcellularLocation>
        <location evidence="8">Nucleus</location>
    </subcellularLocation>
</comment>
<organism evidence="12 13">
    <name type="scientific">Letharia columbiana</name>
    <dbReference type="NCBI Taxonomy" id="112416"/>
    <lineage>
        <taxon>Eukaryota</taxon>
        <taxon>Fungi</taxon>
        <taxon>Dikarya</taxon>
        <taxon>Ascomycota</taxon>
        <taxon>Pezizomycotina</taxon>
        <taxon>Lecanoromycetes</taxon>
        <taxon>OSLEUM clade</taxon>
        <taxon>Lecanoromycetidae</taxon>
        <taxon>Lecanorales</taxon>
        <taxon>Lecanorineae</taxon>
        <taxon>Parmeliaceae</taxon>
        <taxon>Letharia</taxon>
    </lineage>
</organism>
<dbReference type="SMART" id="SM00356">
    <property type="entry name" value="ZnF_C3H1"/>
    <property type="match status" value="1"/>
</dbReference>
<feature type="compositionally biased region" description="Basic residues" evidence="9">
    <location>
        <begin position="18"/>
        <end position="30"/>
    </location>
</feature>
<sequence>MDTTVLQERTPTDTQPLFKKRGAKNIRKRPATPPPAASDSESGYTSTEDEGRRVKRRKKTAIVTASSNNAPKTSTEDLSATKFAADRSAQISETNDATKTSNWFDESTPDAKSLLGTTRNGHVKPDREAEPTNDGTYKGAAGYQSFIQKNPNAPTRTVGPVKAPTNIRTITVTDFAPDVCKDYKQTGWCGFGDSCKFLHAREDYKQGWELDKDWEKVGDKGKKGGKAVKSLAEAEDSEEEDAALEGIPFACIICKKAYTNPIVTKCGHYFCEACALQRYRKNPSCAACGAGTGGVFNGAKNLKKILDRKRERARKKREKAKEAGEEVSEEDEEGGEENG</sequence>
<dbReference type="Proteomes" id="UP000578531">
    <property type="component" value="Unassembled WGS sequence"/>
</dbReference>
<feature type="zinc finger region" description="C3H1-type" evidence="7">
    <location>
        <begin position="174"/>
        <end position="202"/>
    </location>
</feature>
<dbReference type="InterPro" id="IPR000571">
    <property type="entry name" value="Znf_CCCH"/>
</dbReference>
<dbReference type="Gene3D" id="3.30.40.10">
    <property type="entry name" value="Zinc/RING finger domain, C3HC4 (zinc finger)"/>
    <property type="match status" value="1"/>
</dbReference>
<dbReference type="GO" id="GO:0034247">
    <property type="term" value="P:snoRNA splicing"/>
    <property type="evidence" value="ECO:0007669"/>
    <property type="project" value="TreeGrafter"/>
</dbReference>
<dbReference type="SMART" id="SM00184">
    <property type="entry name" value="RING"/>
    <property type="match status" value="1"/>
</dbReference>
<dbReference type="AlphaFoldDB" id="A0A8H6L8L3"/>
<dbReference type="GeneID" id="59283943"/>
<dbReference type="InterPro" id="IPR017907">
    <property type="entry name" value="Znf_RING_CS"/>
</dbReference>
<keyword evidence="8" id="KW-0507">mRNA processing</keyword>
<dbReference type="GO" id="GO:0006397">
    <property type="term" value="P:mRNA processing"/>
    <property type="evidence" value="ECO:0007669"/>
    <property type="project" value="UniProtKB-KW"/>
</dbReference>
<dbReference type="OrthoDB" id="25761at2759"/>
<gene>
    <name evidence="12" type="ORF">HO173_002269</name>
</gene>
<evidence type="ECO:0000256" key="9">
    <source>
        <dbReference type="SAM" id="MobiDB-lite"/>
    </source>
</evidence>
<dbReference type="GO" id="GO:0008270">
    <property type="term" value="F:zinc ion binding"/>
    <property type="evidence" value="ECO:0007669"/>
    <property type="project" value="UniProtKB-KW"/>
</dbReference>
<keyword evidence="6 7" id="KW-0862">Zinc</keyword>
<evidence type="ECO:0000313" key="13">
    <source>
        <dbReference type="Proteomes" id="UP000578531"/>
    </source>
</evidence>
<feature type="compositionally biased region" description="Polar residues" evidence="9">
    <location>
        <begin position="89"/>
        <end position="105"/>
    </location>
</feature>
<dbReference type="GO" id="GO:0005684">
    <property type="term" value="C:U2-type spliceosomal complex"/>
    <property type="evidence" value="ECO:0007669"/>
    <property type="project" value="TreeGrafter"/>
</dbReference>
<dbReference type="PROSITE" id="PS50089">
    <property type="entry name" value="ZF_RING_2"/>
    <property type="match status" value="1"/>
</dbReference>
<dbReference type="InterPro" id="IPR036855">
    <property type="entry name" value="Znf_CCCH_sf"/>
</dbReference>
<dbReference type="RefSeq" id="XP_037168998.1">
    <property type="nucleotide sequence ID" value="XM_037304203.1"/>
</dbReference>
<feature type="domain" description="RING-type" evidence="10">
    <location>
        <begin position="251"/>
        <end position="288"/>
    </location>
</feature>
<keyword evidence="8" id="KW-0508">mRNA splicing</keyword>
<comment type="caution">
    <text evidence="12">The sequence shown here is derived from an EMBL/GenBank/DDBJ whole genome shotgun (WGS) entry which is preliminary data.</text>
</comment>
<feature type="compositionally biased region" description="Polar residues" evidence="9">
    <location>
        <begin position="63"/>
        <end position="78"/>
    </location>
</feature>
<comment type="function">
    <text evidence="1 8">Involved in pre-mRNA splicing.</text>
</comment>
<keyword evidence="8" id="KW-0747">Spliceosome</keyword>
<feature type="compositionally biased region" description="Polar residues" evidence="9">
    <location>
        <begin position="1"/>
        <end position="15"/>
    </location>
</feature>
<dbReference type="SUPFAM" id="SSF57850">
    <property type="entry name" value="RING/U-box"/>
    <property type="match status" value="1"/>
</dbReference>
<keyword evidence="4 7" id="KW-0479">Metal-binding</keyword>
<feature type="compositionally biased region" description="Acidic residues" evidence="9">
    <location>
        <begin position="325"/>
        <end position="339"/>
    </location>
</feature>
<reference evidence="12 13" key="1">
    <citation type="journal article" date="2020" name="Genomics">
        <title>Complete, high-quality genomes from long-read metagenomic sequencing of two wolf lichen thalli reveals enigmatic genome architecture.</title>
        <authorList>
            <person name="McKenzie S.K."/>
            <person name="Walston R.F."/>
            <person name="Allen J.L."/>
        </authorList>
    </citation>
    <scope>NUCLEOTIDE SEQUENCE [LARGE SCALE GENOMIC DNA]</scope>
    <source>
        <strain evidence="12">WasteWater2</strain>
    </source>
</reference>